<sequence length="53" mass="5487">MIPSPAGPSTCDDDGQMTHAGGVTTLPVLDLRADPDQLRNGLLKAAHEVGFSI</sequence>
<evidence type="ECO:0000256" key="1">
    <source>
        <dbReference type="SAM" id="MobiDB-lite"/>
    </source>
</evidence>
<protein>
    <submittedName>
        <fullName evidence="2">Uncharacterized protein</fullName>
    </submittedName>
</protein>
<dbReference type="EMBL" id="LR589066">
    <property type="protein sequence ID" value="VTO95359.1"/>
    <property type="molecule type" value="Genomic_DNA"/>
</dbReference>
<accession>A0A653ECW0</accession>
<dbReference type="AlphaFoldDB" id="A0A653ECW0"/>
<name>A0A653ECW0_9MYCO</name>
<reference evidence="2" key="1">
    <citation type="submission" date="2019-05" db="EMBL/GenBank/DDBJ databases">
        <authorList>
            <person name="Naeem R."/>
            <person name="Antony C."/>
            <person name="Guan Q."/>
        </authorList>
    </citation>
    <scope>NUCLEOTIDE SEQUENCE</scope>
    <source>
        <strain evidence="2">2</strain>
    </source>
</reference>
<organism evidence="2">
    <name type="scientific">Mycobacterium riyadhense</name>
    <dbReference type="NCBI Taxonomy" id="486698"/>
    <lineage>
        <taxon>Bacteria</taxon>
        <taxon>Bacillati</taxon>
        <taxon>Actinomycetota</taxon>
        <taxon>Actinomycetes</taxon>
        <taxon>Mycobacteriales</taxon>
        <taxon>Mycobacteriaceae</taxon>
        <taxon>Mycobacterium</taxon>
    </lineage>
</organism>
<gene>
    <name evidence="2" type="ORF">BIN_B_00837</name>
</gene>
<feature type="region of interest" description="Disordered" evidence="1">
    <location>
        <begin position="1"/>
        <end position="21"/>
    </location>
</feature>
<evidence type="ECO:0000313" key="2">
    <source>
        <dbReference type="EMBL" id="VTO95359.1"/>
    </source>
</evidence>
<proteinExistence type="predicted"/>